<accession>K2GV23</accession>
<protein>
    <submittedName>
        <fullName evidence="1">Uncharacterized protein</fullName>
    </submittedName>
</protein>
<dbReference type="AlphaFoldDB" id="K2GV23"/>
<comment type="caution">
    <text evidence="1">The sequence shown here is derived from an EMBL/GenBank/DDBJ whole genome shotgun (WGS) entry which is preliminary data.</text>
</comment>
<reference evidence="1" key="1">
    <citation type="journal article" date="2012" name="Science">
        <title>Fermentation, hydrogen, and sulfur metabolism in multiple uncultivated bacterial phyla.</title>
        <authorList>
            <person name="Wrighton K.C."/>
            <person name="Thomas B.C."/>
            <person name="Sharon I."/>
            <person name="Miller C.S."/>
            <person name="Castelle C.J."/>
            <person name="VerBerkmoes N.C."/>
            <person name="Wilkins M.J."/>
            <person name="Hettich R.L."/>
            <person name="Lipton M.S."/>
            <person name="Williams K.H."/>
            <person name="Long P.E."/>
            <person name="Banfield J.F."/>
        </authorList>
    </citation>
    <scope>NUCLEOTIDE SEQUENCE [LARGE SCALE GENOMIC DNA]</scope>
</reference>
<evidence type="ECO:0000313" key="1">
    <source>
        <dbReference type="EMBL" id="EKE27135.1"/>
    </source>
</evidence>
<gene>
    <name evidence="1" type="ORF">ACD_4C00030G0005</name>
</gene>
<feature type="non-terminal residue" evidence="1">
    <location>
        <position position="94"/>
    </location>
</feature>
<name>K2GV23_9BACT</name>
<sequence length="94" mass="11716">MNKNNVLKFDESKRRCQKPINGIKTKIIDKYEKCFCDKWLWQALKQEEWVDWFVEMIIDQYHYWMETSSFMLSEEFKIGCSYIWDFIYDLNFNT</sequence>
<proteinExistence type="predicted"/>
<organism evidence="1">
    <name type="scientific">uncultured bacterium</name>
    <name type="common">gcode 4</name>
    <dbReference type="NCBI Taxonomy" id="1234023"/>
    <lineage>
        <taxon>Bacteria</taxon>
        <taxon>environmental samples</taxon>
    </lineage>
</organism>
<dbReference type="EMBL" id="AMFJ01000546">
    <property type="protein sequence ID" value="EKE27135.1"/>
    <property type="molecule type" value="Genomic_DNA"/>
</dbReference>